<evidence type="ECO:0000313" key="2">
    <source>
        <dbReference type="Proteomes" id="UP001489004"/>
    </source>
</evidence>
<organism evidence="1 2">
    <name type="scientific">[Myrmecia] bisecta</name>
    <dbReference type="NCBI Taxonomy" id="41462"/>
    <lineage>
        <taxon>Eukaryota</taxon>
        <taxon>Viridiplantae</taxon>
        <taxon>Chlorophyta</taxon>
        <taxon>core chlorophytes</taxon>
        <taxon>Trebouxiophyceae</taxon>
        <taxon>Trebouxiales</taxon>
        <taxon>Trebouxiaceae</taxon>
        <taxon>Myrmecia</taxon>
    </lineage>
</organism>
<proteinExistence type="predicted"/>
<dbReference type="InterPro" id="IPR026002">
    <property type="entry name" value="ATC_hydrolase-like"/>
</dbReference>
<dbReference type="Proteomes" id="UP001489004">
    <property type="component" value="Unassembled WGS sequence"/>
</dbReference>
<evidence type="ECO:0008006" key="3">
    <source>
        <dbReference type="Google" id="ProtNLM"/>
    </source>
</evidence>
<evidence type="ECO:0000313" key="1">
    <source>
        <dbReference type="EMBL" id="KAK9814179.1"/>
    </source>
</evidence>
<dbReference type="Pfam" id="PF14196">
    <property type="entry name" value="ATC_hydrolase"/>
    <property type="match status" value="1"/>
</dbReference>
<reference evidence="1 2" key="1">
    <citation type="journal article" date="2024" name="Nat. Commun.">
        <title>Phylogenomics reveals the evolutionary origins of lichenization in chlorophyte algae.</title>
        <authorList>
            <person name="Puginier C."/>
            <person name="Libourel C."/>
            <person name="Otte J."/>
            <person name="Skaloud P."/>
            <person name="Haon M."/>
            <person name="Grisel S."/>
            <person name="Petersen M."/>
            <person name="Berrin J.G."/>
            <person name="Delaux P.M."/>
            <person name="Dal Grande F."/>
            <person name="Keller J."/>
        </authorList>
    </citation>
    <scope>NUCLEOTIDE SEQUENCE [LARGE SCALE GENOMIC DNA]</scope>
    <source>
        <strain evidence="1 2">SAG 2043</strain>
    </source>
</reference>
<gene>
    <name evidence="1" type="ORF">WJX72_001702</name>
</gene>
<keyword evidence="2" id="KW-1185">Reference proteome</keyword>
<dbReference type="EMBL" id="JALJOR010000007">
    <property type="protein sequence ID" value="KAK9814179.1"/>
    <property type="molecule type" value="Genomic_DNA"/>
</dbReference>
<comment type="caution">
    <text evidence="1">The sequence shown here is derived from an EMBL/GenBank/DDBJ whole genome shotgun (WGS) entry which is preliminary data.</text>
</comment>
<accession>A0AAW1PX79</accession>
<dbReference type="AlphaFoldDB" id="A0AAW1PX79"/>
<name>A0AAW1PX79_9CHLO</name>
<sequence length="223" mass="26045">MCLYIGYALGTREWLENQNRKWWIKGLQARCRQRLELQGREQYLGQLIEHAYQEQLAQHADKVTDERSQTHLQVACLVLATAKVLRPWIRNDEELMSIISAHMGNQTSPLLRFLLRFTLYLYPDAYASTVNRLRMLQMDYGSGFESRLEKGPDASELTVTSCFYQRLFEEQDLGRLAACCCCSQDAVWFRQLEKHGVGFQRTQWLGDGDRACRLRVTRLAKEQ</sequence>
<protein>
    <recommendedName>
        <fullName evidence="3">L-2-amino-thiazoline-4-carboxylic acid hydrolase</fullName>
    </recommendedName>
</protein>